<name>A0A1A7C3Z4_9BURK</name>
<dbReference type="EMBL" id="LOCQ01000052">
    <property type="protein sequence ID" value="OBV39764.1"/>
    <property type="molecule type" value="Genomic_DNA"/>
</dbReference>
<evidence type="ECO:0000313" key="1">
    <source>
        <dbReference type="EMBL" id="OBV39764.1"/>
    </source>
</evidence>
<keyword evidence="2" id="KW-1185">Reference proteome</keyword>
<comment type="caution">
    <text evidence="1">The sequence shown here is derived from an EMBL/GenBank/DDBJ whole genome shotgun (WGS) entry which is preliminary data.</text>
</comment>
<evidence type="ECO:0000313" key="2">
    <source>
        <dbReference type="Proteomes" id="UP000092713"/>
    </source>
</evidence>
<dbReference type="RefSeq" id="WP_065307733.1">
    <property type="nucleotide sequence ID" value="NZ_LOCQ01000052.1"/>
</dbReference>
<gene>
    <name evidence="1" type="ORF">ASR47_1011156</name>
</gene>
<dbReference type="Proteomes" id="UP000092713">
    <property type="component" value="Unassembled WGS sequence"/>
</dbReference>
<organism evidence="1 2">
    <name type="scientific">Janthinobacterium psychrotolerans</name>
    <dbReference type="NCBI Taxonomy" id="1747903"/>
    <lineage>
        <taxon>Bacteria</taxon>
        <taxon>Pseudomonadati</taxon>
        <taxon>Pseudomonadota</taxon>
        <taxon>Betaproteobacteria</taxon>
        <taxon>Burkholderiales</taxon>
        <taxon>Oxalobacteraceae</taxon>
        <taxon>Janthinobacterium</taxon>
    </lineage>
</organism>
<dbReference type="OrthoDB" id="1495835at2"/>
<proteinExistence type="predicted"/>
<dbReference type="AlphaFoldDB" id="A0A1A7C3Z4"/>
<accession>A0A1A7C3Z4</accession>
<sequence>MLTSEQEQQLQRSLAAFDIYYDELGGALVGFVERLGMQPAHEVLGNAAEYLPYIDAAMRTIAIRDESWQWVKTMLGYFLGEYFVQTCAGCWYVETRPQSPHFCRTMVGGFETGLPLDAAIEPEALALAFLAQALPRELVSLVAATEAGLAAQH</sequence>
<reference evidence="1 2" key="1">
    <citation type="submission" date="2016-04" db="EMBL/GenBank/DDBJ databases">
        <title>Draft genome sequence of Janthinobacterium psychrotolerans sp. nov., isolated from freshwater sediments in Denmark.</title>
        <authorList>
            <person name="Gong X."/>
            <person name="Skrivergaard S."/>
            <person name="Korsgaard B.S."/>
            <person name="Schreiber L."/>
            <person name="Marshall I.P."/>
            <person name="Finster K."/>
            <person name="Schramm A."/>
        </authorList>
    </citation>
    <scope>NUCLEOTIDE SEQUENCE [LARGE SCALE GENOMIC DNA]</scope>
    <source>
        <strain evidence="1 2">S3-2</strain>
    </source>
</reference>
<protein>
    <submittedName>
        <fullName evidence="1">Uncharacterized protein</fullName>
    </submittedName>
</protein>